<comment type="caution">
    <text evidence="3">The sequence shown here is derived from an EMBL/GenBank/DDBJ whole genome shotgun (WGS) entry which is preliminary data.</text>
</comment>
<gene>
    <name evidence="3" type="ORF">GCM10022214_22070</name>
</gene>
<dbReference type="InterPro" id="IPR020471">
    <property type="entry name" value="AKR"/>
</dbReference>
<dbReference type="PANTHER" id="PTHR43364">
    <property type="entry name" value="NADH-SPECIFIC METHYLGLYOXAL REDUCTASE-RELATED"/>
    <property type="match status" value="1"/>
</dbReference>
<keyword evidence="4" id="KW-1185">Reference proteome</keyword>
<reference evidence="4" key="1">
    <citation type="journal article" date="2019" name="Int. J. Syst. Evol. Microbiol.">
        <title>The Global Catalogue of Microorganisms (GCM) 10K type strain sequencing project: providing services to taxonomists for standard genome sequencing and annotation.</title>
        <authorList>
            <consortium name="The Broad Institute Genomics Platform"/>
            <consortium name="The Broad Institute Genome Sequencing Center for Infectious Disease"/>
            <person name="Wu L."/>
            <person name="Ma J."/>
        </authorList>
    </citation>
    <scope>NUCLEOTIDE SEQUENCE [LARGE SCALE GENOMIC DNA]</scope>
    <source>
        <strain evidence="4">JCM 16702</strain>
    </source>
</reference>
<sequence length="325" mass="35010">METVPVPGTDLELSRLVLGTMTFGDTVGRDTAARMLDVAADAGVTMLDTANGYAGGACEEILGELLATRRDRFLLASKVGIPHPDAGDAPPLSAEAIRRCLDGSLRRLRTDRLDVYYLHQPDRRTPIEETLDALAEHVAAGKIRYVGVSNFAAWQIAELRAAAAGRGAPVPVLSQPLYNLISRRIEEEYTEFAERAGLVNIVYNPLGGGLLTGRHRFDESPAAGRFGDSGLAAMYRRRYWDRRLFEAVEALAGGAAEAGLTLPELAFRWLLSRPAVGAVLVGSSRVEHLEANIAAAQGPPPGADLAELCDAVWERLRGPAPAYNR</sequence>
<evidence type="ECO:0000256" key="1">
    <source>
        <dbReference type="ARBA" id="ARBA00023002"/>
    </source>
</evidence>
<dbReference type="EMBL" id="BAAAZG010000012">
    <property type="protein sequence ID" value="GAA4067101.1"/>
    <property type="molecule type" value="Genomic_DNA"/>
</dbReference>
<keyword evidence="1" id="KW-0560">Oxidoreductase</keyword>
<feature type="domain" description="NADP-dependent oxidoreductase" evidence="2">
    <location>
        <begin position="15"/>
        <end position="297"/>
    </location>
</feature>
<evidence type="ECO:0000259" key="2">
    <source>
        <dbReference type="Pfam" id="PF00248"/>
    </source>
</evidence>
<dbReference type="Gene3D" id="3.20.20.100">
    <property type="entry name" value="NADP-dependent oxidoreductase domain"/>
    <property type="match status" value="1"/>
</dbReference>
<evidence type="ECO:0000313" key="4">
    <source>
        <dbReference type="Proteomes" id="UP001500683"/>
    </source>
</evidence>
<evidence type="ECO:0000313" key="3">
    <source>
        <dbReference type="EMBL" id="GAA4067101.1"/>
    </source>
</evidence>
<dbReference type="InterPro" id="IPR036812">
    <property type="entry name" value="NAD(P)_OxRdtase_dom_sf"/>
</dbReference>
<dbReference type="PRINTS" id="PR00069">
    <property type="entry name" value="ALDKETRDTASE"/>
</dbReference>
<dbReference type="PROSITE" id="PS00062">
    <property type="entry name" value="ALDOKETO_REDUCTASE_2"/>
    <property type="match status" value="1"/>
</dbReference>
<dbReference type="InterPro" id="IPR018170">
    <property type="entry name" value="Aldo/ket_reductase_CS"/>
</dbReference>
<dbReference type="InterPro" id="IPR050523">
    <property type="entry name" value="AKR_Detox_Biosynth"/>
</dbReference>
<proteinExistence type="predicted"/>
<dbReference type="Proteomes" id="UP001500683">
    <property type="component" value="Unassembled WGS sequence"/>
</dbReference>
<dbReference type="InterPro" id="IPR023210">
    <property type="entry name" value="NADP_OxRdtase_dom"/>
</dbReference>
<dbReference type="SUPFAM" id="SSF51430">
    <property type="entry name" value="NAD(P)-linked oxidoreductase"/>
    <property type="match status" value="1"/>
</dbReference>
<accession>A0ABP7VH22</accession>
<dbReference type="PANTHER" id="PTHR43364:SF4">
    <property type="entry name" value="NAD(P)-LINKED OXIDOREDUCTASE SUPERFAMILY PROTEIN"/>
    <property type="match status" value="1"/>
</dbReference>
<dbReference type="Pfam" id="PF00248">
    <property type="entry name" value="Aldo_ket_red"/>
    <property type="match status" value="1"/>
</dbReference>
<protein>
    <submittedName>
        <fullName evidence="3">Aldo/keto reductase</fullName>
    </submittedName>
</protein>
<organism evidence="3 4">
    <name type="scientific">Actinomadura miaoliensis</name>
    <dbReference type="NCBI Taxonomy" id="430685"/>
    <lineage>
        <taxon>Bacteria</taxon>
        <taxon>Bacillati</taxon>
        <taxon>Actinomycetota</taxon>
        <taxon>Actinomycetes</taxon>
        <taxon>Streptosporangiales</taxon>
        <taxon>Thermomonosporaceae</taxon>
        <taxon>Actinomadura</taxon>
    </lineage>
</organism>
<name>A0ABP7VH22_9ACTN</name>